<accession>A0ACB5TFF2</accession>
<dbReference type="Proteomes" id="UP001165064">
    <property type="component" value="Unassembled WGS sequence"/>
</dbReference>
<reference evidence="1" key="1">
    <citation type="submission" date="2023-04" db="EMBL/GenBank/DDBJ databases">
        <title>Ambrosiozyma monospora NBRC 10751.</title>
        <authorList>
            <person name="Ichikawa N."/>
            <person name="Sato H."/>
            <person name="Tonouchi N."/>
        </authorList>
    </citation>
    <scope>NUCLEOTIDE SEQUENCE</scope>
    <source>
        <strain evidence="1">NBRC 10751</strain>
    </source>
</reference>
<keyword evidence="2" id="KW-1185">Reference proteome</keyword>
<evidence type="ECO:0000313" key="2">
    <source>
        <dbReference type="Proteomes" id="UP001165064"/>
    </source>
</evidence>
<proteinExistence type="predicted"/>
<comment type="caution">
    <text evidence="1">The sequence shown here is derived from an EMBL/GenBank/DDBJ whole genome shotgun (WGS) entry which is preliminary data.</text>
</comment>
<name>A0ACB5TFF2_AMBMO</name>
<dbReference type="EMBL" id="BSXS01006942">
    <property type="protein sequence ID" value="GME86630.1"/>
    <property type="molecule type" value="Genomic_DNA"/>
</dbReference>
<protein>
    <submittedName>
        <fullName evidence="1">Unnamed protein product</fullName>
    </submittedName>
</protein>
<gene>
    <name evidence="1" type="ORF">Amon02_000804200</name>
</gene>
<evidence type="ECO:0000313" key="1">
    <source>
        <dbReference type="EMBL" id="GME86630.1"/>
    </source>
</evidence>
<organism evidence="1 2">
    <name type="scientific">Ambrosiozyma monospora</name>
    <name type="common">Yeast</name>
    <name type="synonym">Endomycopsis monosporus</name>
    <dbReference type="NCBI Taxonomy" id="43982"/>
    <lineage>
        <taxon>Eukaryota</taxon>
        <taxon>Fungi</taxon>
        <taxon>Dikarya</taxon>
        <taxon>Ascomycota</taxon>
        <taxon>Saccharomycotina</taxon>
        <taxon>Pichiomycetes</taxon>
        <taxon>Pichiales</taxon>
        <taxon>Pichiaceae</taxon>
        <taxon>Ambrosiozyma</taxon>
    </lineage>
</organism>
<sequence length="482" mass="56011">MSLENITITQVDLDYGPTKRREALVELVNEERCVVVNVALQSILSERIKVNYTVDRKTIKSDARKVAEKGLVTLGTYSSPPPHNNPDLMLIKSVINPPTDEDFARIDEHYSTDNREYPSSKKHIENTVDMEKVHFFKLPTIPEDRRSDPAFKAKKVIAAASRAQERLNKGKKSKLVGKAKSLIDPEMLEQMEGKKRGRKLKKRVRHSSQQKDVYEPTQVEVASNSTENLENNETQPQKRRRKRKASEFDPDDVVQKVMTERKRKIRQPRRYAPVTGARRQRTNTGLENKDVMVLVRCIIILQSLNKKGSIDWPKLQDYFSDKYDADLMRRVWPRYKKTIGYRALERTKRLWEKILVDAIEKGQVSVQDLITADLKKMVEVWKSADISKFSSKDFELLKNYDENLKDKIFQPFTPLASQDNFKDWVSRLERKGQLEATQFMYPSSFNEEEYVLQRVNEPTEVEIAKTKLKALFATGVDKPYLN</sequence>